<evidence type="ECO:0000313" key="2">
    <source>
        <dbReference type="Proteomes" id="UP000005017"/>
    </source>
</evidence>
<name>D2MNF6_9FIRM</name>
<dbReference type="OrthoDB" id="2085810at2"/>
<dbReference type="RefSeq" id="WP_006626927.1">
    <property type="nucleotide sequence ID" value="NZ_ADFR01000003.1"/>
</dbReference>
<dbReference type="STRING" id="679192.HMPREF9013_0181"/>
<comment type="caution">
    <text evidence="1">The sequence shown here is derived from an EMBL/GenBank/DDBJ whole genome shotgun (WGS) entry which is preliminary data.</text>
</comment>
<keyword evidence="2" id="KW-1185">Reference proteome</keyword>
<dbReference type="EMBL" id="ADFR01000003">
    <property type="protein sequence ID" value="EFC05978.1"/>
    <property type="molecule type" value="Genomic_DNA"/>
</dbReference>
<dbReference type="eggNOG" id="ENOG5032AWC">
    <property type="taxonomic scope" value="Bacteria"/>
</dbReference>
<dbReference type="AlphaFoldDB" id="D2MNF6"/>
<gene>
    <name evidence="1" type="ORF">HMPREF9013_0181</name>
</gene>
<protein>
    <submittedName>
        <fullName evidence="1">Uncharacterized protein</fullName>
    </submittedName>
</protein>
<organism evidence="1 2">
    <name type="scientific">Bulleidia extructa W1219</name>
    <dbReference type="NCBI Taxonomy" id="679192"/>
    <lineage>
        <taxon>Bacteria</taxon>
        <taxon>Bacillati</taxon>
        <taxon>Bacillota</taxon>
        <taxon>Erysipelotrichia</taxon>
        <taxon>Erysipelotrichales</taxon>
        <taxon>Erysipelotrichaceae</taxon>
        <taxon>Bulleidia</taxon>
    </lineage>
</organism>
<accession>D2MNF6</accession>
<proteinExistence type="predicted"/>
<sequence length="156" mass="18728">MKYTMEILDTALDNLQSKDIKERKKAATFFMRAACAELGTKNTKPVKEWFIVNTENYLSAIKEETDPEMIWIYLYTLQNFCARYLHLNHLYIIDSDIMTEDTIQNFEERSQEYAYDLLKKQIHPKVLQGIASFFWIYRQTFVWDLFIEVLKQKKTN</sequence>
<reference evidence="2" key="1">
    <citation type="submission" date="2009-12" db="EMBL/GenBank/DDBJ databases">
        <title>Sequence of Clostridiales genomosp. BVAB3 str. UPII9-5.</title>
        <authorList>
            <person name="Madupu R."/>
            <person name="Durkin A.S."/>
            <person name="Torralba M."/>
            <person name="Methe B."/>
            <person name="Sutton G.G."/>
            <person name="Strausberg R.L."/>
            <person name="Nelson K.E."/>
        </authorList>
    </citation>
    <scope>NUCLEOTIDE SEQUENCE [LARGE SCALE GENOMIC DNA]</scope>
    <source>
        <strain evidence="2">W1219</strain>
    </source>
</reference>
<evidence type="ECO:0000313" key="1">
    <source>
        <dbReference type="EMBL" id="EFC05978.1"/>
    </source>
</evidence>
<dbReference type="Proteomes" id="UP000005017">
    <property type="component" value="Unassembled WGS sequence"/>
</dbReference>